<dbReference type="SMART" id="SM00465">
    <property type="entry name" value="GIYc"/>
    <property type="match status" value="1"/>
</dbReference>
<dbReference type="Proteomes" id="UP000540412">
    <property type="component" value="Unassembled WGS sequence"/>
</dbReference>
<accession>A0A7W9P9U5</accession>
<dbReference type="PROSITE" id="PS50164">
    <property type="entry name" value="GIY_YIG"/>
    <property type="match status" value="1"/>
</dbReference>
<dbReference type="EMBL" id="JACHIT010000001">
    <property type="protein sequence ID" value="MBB5912010.1"/>
    <property type="molecule type" value="Genomic_DNA"/>
</dbReference>
<dbReference type="SUPFAM" id="SSF82771">
    <property type="entry name" value="GIY-YIG endonuclease"/>
    <property type="match status" value="1"/>
</dbReference>
<feature type="domain" description="GIY-YIG" evidence="1">
    <location>
        <begin position="55"/>
        <end position="130"/>
    </location>
</feature>
<dbReference type="InterPro" id="IPR035901">
    <property type="entry name" value="GIY-YIG_endonuc_sf"/>
</dbReference>
<gene>
    <name evidence="2" type="ORF">BJY24_000877</name>
</gene>
<reference evidence="2 3" key="1">
    <citation type="submission" date="2020-08" db="EMBL/GenBank/DDBJ databases">
        <title>Sequencing the genomes of 1000 actinobacteria strains.</title>
        <authorList>
            <person name="Klenk H.-P."/>
        </authorList>
    </citation>
    <scope>NUCLEOTIDE SEQUENCE [LARGE SCALE GENOMIC DNA]</scope>
    <source>
        <strain evidence="2 3">DSM 43582</strain>
    </source>
</reference>
<evidence type="ECO:0000259" key="1">
    <source>
        <dbReference type="PROSITE" id="PS50164"/>
    </source>
</evidence>
<evidence type="ECO:0000313" key="2">
    <source>
        <dbReference type="EMBL" id="MBB5912010.1"/>
    </source>
</evidence>
<sequence>MTDRPNRALHESKGQASGEFKLSITRALGDQLGEGLGRLVPAPLTAEYLKGEIQPRPGVYQLYVDGGLVYVGKASASLRDRLERHRKKLSGRVNIGLGQVGFVCLYVDEDMDAAAPEKLLIKRYRANGEAPWNTMGFGNKDPGRNRDKTLVKAKHFDARYPINIELAVDGLTPGKQALGPVLMAAKSALPYTFRFLTTPKSKTPHKLLRDVPVTVPDTKLNTVEFLRFVLEFLPDGWQATALPGYVILYPDFEDLASATQYWRTVNGSVESYKGQGRFDEKGEVAEQDEEDG</sequence>
<dbReference type="Pfam" id="PF01541">
    <property type="entry name" value="GIY-YIG"/>
    <property type="match status" value="1"/>
</dbReference>
<dbReference type="AlphaFoldDB" id="A0A7W9P9U5"/>
<name>A0A7W9P9U5_9NOCA</name>
<dbReference type="Gene3D" id="3.40.1440.10">
    <property type="entry name" value="GIY-YIG endonuclease"/>
    <property type="match status" value="1"/>
</dbReference>
<dbReference type="CDD" id="cd00719">
    <property type="entry name" value="GIY-YIG_SF"/>
    <property type="match status" value="1"/>
</dbReference>
<protein>
    <recommendedName>
        <fullName evidence="1">GIY-YIG domain-containing protein</fullName>
    </recommendedName>
</protein>
<evidence type="ECO:0000313" key="3">
    <source>
        <dbReference type="Proteomes" id="UP000540412"/>
    </source>
</evidence>
<comment type="caution">
    <text evidence="2">The sequence shown here is derived from an EMBL/GenBank/DDBJ whole genome shotgun (WGS) entry which is preliminary data.</text>
</comment>
<keyword evidence="3" id="KW-1185">Reference proteome</keyword>
<proteinExistence type="predicted"/>
<dbReference type="RefSeq" id="WP_051163227.1">
    <property type="nucleotide sequence ID" value="NZ_JACHIT010000001.1"/>
</dbReference>
<dbReference type="InterPro" id="IPR000305">
    <property type="entry name" value="GIY-YIG_endonuc"/>
</dbReference>
<organism evidence="2 3">
    <name type="scientific">Nocardia transvalensis</name>
    <dbReference type="NCBI Taxonomy" id="37333"/>
    <lineage>
        <taxon>Bacteria</taxon>
        <taxon>Bacillati</taxon>
        <taxon>Actinomycetota</taxon>
        <taxon>Actinomycetes</taxon>
        <taxon>Mycobacteriales</taxon>
        <taxon>Nocardiaceae</taxon>
        <taxon>Nocardia</taxon>
    </lineage>
</organism>